<evidence type="ECO:0000313" key="2">
    <source>
        <dbReference type="EMBL" id="KAK5942413.1"/>
    </source>
</evidence>
<proteinExistence type="predicted"/>
<feature type="region of interest" description="Disordered" evidence="1">
    <location>
        <begin position="1"/>
        <end position="39"/>
    </location>
</feature>
<comment type="caution">
    <text evidence="2">The sequence shown here is derived from an EMBL/GenBank/DDBJ whole genome shotgun (WGS) entry which is preliminary data.</text>
</comment>
<dbReference type="Proteomes" id="UP001334248">
    <property type="component" value="Unassembled WGS sequence"/>
</dbReference>
<dbReference type="PANTHER" id="PTHR42749:SF1">
    <property type="entry name" value="CELL SHAPE-DETERMINING PROTEIN MREB"/>
    <property type="match status" value="1"/>
</dbReference>
<keyword evidence="3" id="KW-1185">Reference proteome</keyword>
<dbReference type="SUPFAM" id="SSF53067">
    <property type="entry name" value="Actin-like ATPase domain"/>
    <property type="match status" value="1"/>
</dbReference>
<accession>A0ABR0RQA6</accession>
<evidence type="ECO:0000313" key="3">
    <source>
        <dbReference type="Proteomes" id="UP001334248"/>
    </source>
</evidence>
<reference evidence="2 3" key="1">
    <citation type="journal article" date="2023" name="Res Sq">
        <title>Genomic and morphological characterization of Knufia obscura isolated from the Mars 2020 spacecraft assembly facility.</title>
        <authorList>
            <person name="Chander A.M."/>
            <person name="Teixeira M.M."/>
            <person name="Singh N.K."/>
            <person name="Williams M.P."/>
            <person name="Parker C.W."/>
            <person name="Leo P."/>
            <person name="Stajich J.E."/>
            <person name="Torok T."/>
            <person name="Tighe S."/>
            <person name="Mason C.E."/>
            <person name="Venkateswaran K."/>
        </authorList>
    </citation>
    <scope>NUCLEOTIDE SEQUENCE [LARGE SCALE GENOMIC DNA]</scope>
    <source>
        <strain evidence="2 3">CCFEE 5817</strain>
    </source>
</reference>
<dbReference type="RefSeq" id="XP_064730503.1">
    <property type="nucleotide sequence ID" value="XM_064873399.1"/>
</dbReference>
<name>A0ABR0RQA6_9EURO</name>
<dbReference type="GeneID" id="89998426"/>
<sequence>MGPVRSRAKKAQRHNPLAGRPTGQHDKPAAKPQVHTGRYPGLLDKANSQLLRIGVDFGTDNSSAAFVVVDDKEDKILEHIDRIHSLHTLNEKIRFPTLAAFKTLESSPRRGQLVFAQDVLDGLYDGTIKVDNIVSYPKLGLIDDFSGIFDADKGALEKLQARHLRTLKNATRDFDSVVIRYPDGNVEQDVVLTAIDDIVVRCLKYFLSLIKVELRKKLQISQEQIEWVMSEKTEVGFAAPTFWKDSMLDSFLRLIQEAGWPTYCKIWSEPKCALSAYVAGNVADLSRKQRDEMKGRELDTVRIVIDIGGGSLDATTIRATEITDDTIKFACIAESSGSLCGGRLLNDNIENRIKKTIGLSINPVLQALGDAGDSKIDKHAFWQSFLYDKSRRNFDADKETYPVQYGGNNLPSAQYEYMTPRSVILTKADMVAVHDSHVKRVIKHADEQVKRVIKHVDEQVKRTQEATHGQVVTTEVVLIGGVTRAPYIVRKIKEHLAPQEDIIVTEVEDFEKPLGQRAELSSEVYDWSVSFLNDDDTPCKTDPRKNPKKTFPVTIEQDILSCAHRGYGTTDRLEYKNVPQIELRKKLRIQLSQEQCMSIHDNTDYTKRGFWRDSTNGNWFFTCPVRVILEWHDIRLTWRAEIPKCGDFEKNTSGITGVWHKEVVFALIGDHGVRDGDAQNTSRMDIDY</sequence>
<dbReference type="PANTHER" id="PTHR42749">
    <property type="entry name" value="CELL SHAPE-DETERMINING PROTEIN MREB"/>
    <property type="match status" value="1"/>
</dbReference>
<evidence type="ECO:0000256" key="1">
    <source>
        <dbReference type="SAM" id="MobiDB-lite"/>
    </source>
</evidence>
<dbReference type="EMBL" id="JAVHJV010000005">
    <property type="protein sequence ID" value="KAK5942413.1"/>
    <property type="molecule type" value="Genomic_DNA"/>
</dbReference>
<gene>
    <name evidence="2" type="ORF">PMZ80_004977</name>
</gene>
<organism evidence="2 3">
    <name type="scientific">Knufia obscura</name>
    <dbReference type="NCBI Taxonomy" id="1635080"/>
    <lineage>
        <taxon>Eukaryota</taxon>
        <taxon>Fungi</taxon>
        <taxon>Dikarya</taxon>
        <taxon>Ascomycota</taxon>
        <taxon>Pezizomycotina</taxon>
        <taxon>Eurotiomycetes</taxon>
        <taxon>Chaetothyriomycetidae</taxon>
        <taxon>Chaetothyriales</taxon>
        <taxon>Trichomeriaceae</taxon>
        <taxon>Knufia</taxon>
    </lineage>
</organism>
<dbReference type="InterPro" id="IPR043129">
    <property type="entry name" value="ATPase_NBD"/>
</dbReference>
<feature type="compositionally biased region" description="Basic residues" evidence="1">
    <location>
        <begin position="1"/>
        <end position="13"/>
    </location>
</feature>
<protein>
    <submittedName>
        <fullName evidence="2">Uncharacterized protein</fullName>
    </submittedName>
</protein>
<dbReference type="CDD" id="cd10170">
    <property type="entry name" value="ASKHA_NBD_HSP70"/>
    <property type="match status" value="1"/>
</dbReference>